<proteinExistence type="predicted"/>
<protein>
    <submittedName>
        <fullName evidence="4">Uncharacterized protein</fullName>
    </submittedName>
</protein>
<gene>
    <name evidence="2" type="ORF">BECKH772A_GA0070896_101358</name>
    <name evidence="3" type="ORF">BECKH772B_GA0070898_101338</name>
    <name evidence="4" type="ORF">BECKH772C_GA0070978_101338</name>
</gene>
<sequence length="114" mass="12524">MDRKPWSLEIPYRDAGEVKPMFPDLVVARRDDKGFLFDILEPHDPSCGDNAAKAVGLAKFAEKHGYLFHRTADPKTARSRRQGTIFPAGCGKCRRSEEGAGGGDEQPARPAVRG</sequence>
<evidence type="ECO:0000313" key="4">
    <source>
        <dbReference type="EMBL" id="VFK03530.1"/>
    </source>
</evidence>
<name>A0A450VFJ6_9GAMM</name>
<evidence type="ECO:0000313" key="2">
    <source>
        <dbReference type="EMBL" id="VFJ98260.1"/>
    </source>
</evidence>
<accession>A0A450VFJ6</accession>
<dbReference type="EMBL" id="CAADFI010000133">
    <property type="protein sequence ID" value="VFJ98399.1"/>
    <property type="molecule type" value="Genomic_DNA"/>
</dbReference>
<reference evidence="4" key="1">
    <citation type="submission" date="2019-02" db="EMBL/GenBank/DDBJ databases">
        <authorList>
            <person name="Gruber-Vodicka R. H."/>
            <person name="Seah K. B. B."/>
        </authorList>
    </citation>
    <scope>NUCLEOTIDE SEQUENCE</scope>
    <source>
        <strain evidence="4">BECK_SA2B12</strain>
        <strain evidence="2">BECK_SA2B15</strain>
        <strain evidence="3">BECK_SA2B20</strain>
    </source>
</reference>
<feature type="region of interest" description="Disordered" evidence="1">
    <location>
        <begin position="72"/>
        <end position="114"/>
    </location>
</feature>
<dbReference type="EMBL" id="CAADFJ010000133">
    <property type="protein sequence ID" value="VFK03530.1"/>
    <property type="molecule type" value="Genomic_DNA"/>
</dbReference>
<organism evidence="4">
    <name type="scientific">Candidatus Kentrum eta</name>
    <dbReference type="NCBI Taxonomy" id="2126337"/>
    <lineage>
        <taxon>Bacteria</taxon>
        <taxon>Pseudomonadati</taxon>
        <taxon>Pseudomonadota</taxon>
        <taxon>Gammaproteobacteria</taxon>
        <taxon>Candidatus Kentrum</taxon>
    </lineage>
</organism>
<evidence type="ECO:0000256" key="1">
    <source>
        <dbReference type="SAM" id="MobiDB-lite"/>
    </source>
</evidence>
<dbReference type="AlphaFoldDB" id="A0A450VFJ6"/>
<evidence type="ECO:0000313" key="3">
    <source>
        <dbReference type="EMBL" id="VFJ98399.1"/>
    </source>
</evidence>
<dbReference type="EMBL" id="CAADFG010000135">
    <property type="protein sequence ID" value="VFJ98260.1"/>
    <property type="molecule type" value="Genomic_DNA"/>
</dbReference>